<dbReference type="Pfam" id="PF03692">
    <property type="entry name" value="CxxCxxCC"/>
    <property type="match status" value="1"/>
</dbReference>
<sequence length="162" mass="19373">MNLEKYKQEAINKTNEHKKYLNKLKNKKPKKLDETLFEIHEEVFNNINCLNCANCCKTTGPLFTEKDIDRISKHLRLKSTTFIDQYLYMDEDNDWILKNLPCPFLDNENYCLIYEVRPKACKEYPHTDRKKFYQINKLTEKNIIICPATYEIVNSLMNKLPL</sequence>
<dbReference type="EMBL" id="SELH01000025">
    <property type="protein sequence ID" value="TWP26748.1"/>
    <property type="molecule type" value="Genomic_DNA"/>
</dbReference>
<dbReference type="Proteomes" id="UP000319499">
    <property type="component" value="Unassembled WGS sequence"/>
</dbReference>
<dbReference type="PANTHER" id="PTHR35866:SF1">
    <property type="entry name" value="YKGJ FAMILY CYSTEINE CLUSTER PROTEIN"/>
    <property type="match status" value="1"/>
</dbReference>
<protein>
    <submittedName>
        <fullName evidence="1">YkgJ family cysteine cluster protein</fullName>
    </submittedName>
</protein>
<name>A0A563D8Y7_9FLAO</name>
<dbReference type="OrthoDB" id="665764at2"/>
<accession>A0A563D8Y7</accession>
<dbReference type="RefSeq" id="WP_146263180.1">
    <property type="nucleotide sequence ID" value="NZ_SELG01000042.1"/>
</dbReference>
<organism evidence="1 2">
    <name type="scientific">Apibacter muscae</name>
    <dbReference type="NCBI Taxonomy" id="2509004"/>
    <lineage>
        <taxon>Bacteria</taxon>
        <taxon>Pseudomonadati</taxon>
        <taxon>Bacteroidota</taxon>
        <taxon>Flavobacteriia</taxon>
        <taxon>Flavobacteriales</taxon>
        <taxon>Weeksellaceae</taxon>
        <taxon>Apibacter</taxon>
    </lineage>
</organism>
<evidence type="ECO:0000313" key="1">
    <source>
        <dbReference type="EMBL" id="TWP26748.1"/>
    </source>
</evidence>
<proteinExistence type="predicted"/>
<dbReference type="AlphaFoldDB" id="A0A563D8Y7"/>
<reference evidence="1 2" key="1">
    <citation type="submission" date="2019-02" db="EMBL/GenBank/DDBJ databases">
        <title>Apibacter muscae sp. nov.: a novel member of the house fly microbiota.</title>
        <authorList>
            <person name="Park R."/>
        </authorList>
    </citation>
    <scope>NUCLEOTIDE SEQUENCE [LARGE SCALE GENOMIC DNA]</scope>
    <source>
        <strain evidence="1 2">AL1</strain>
    </source>
</reference>
<dbReference type="PANTHER" id="PTHR35866">
    <property type="entry name" value="PUTATIVE-RELATED"/>
    <property type="match status" value="1"/>
</dbReference>
<dbReference type="InterPro" id="IPR005358">
    <property type="entry name" value="Puta_zinc/iron-chelating_dom"/>
</dbReference>
<gene>
    <name evidence="1" type="ORF">ETU09_09305</name>
</gene>
<evidence type="ECO:0000313" key="2">
    <source>
        <dbReference type="Proteomes" id="UP000319499"/>
    </source>
</evidence>
<keyword evidence="2" id="KW-1185">Reference proteome</keyword>
<comment type="caution">
    <text evidence="1">The sequence shown here is derived from an EMBL/GenBank/DDBJ whole genome shotgun (WGS) entry which is preliminary data.</text>
</comment>